<dbReference type="Proteomes" id="UP000188728">
    <property type="component" value="Unassembled WGS sequence"/>
</dbReference>
<evidence type="ECO:0000259" key="5">
    <source>
        <dbReference type="Pfam" id="PF04829"/>
    </source>
</evidence>
<evidence type="ECO:0000256" key="1">
    <source>
        <dbReference type="ARBA" id="ARBA00004219"/>
    </source>
</evidence>
<keyword evidence="4" id="KW-0843">Virulence</keyword>
<dbReference type="InterPro" id="IPR006914">
    <property type="entry name" value="VENN_dom"/>
</dbReference>
<protein>
    <submittedName>
        <fullName evidence="7">Uncharacterized protein</fullName>
    </submittedName>
</protein>
<feature type="domain" description="VENN motif-containing" evidence="5">
    <location>
        <begin position="104"/>
        <end position="164"/>
    </location>
</feature>
<dbReference type="InterPro" id="IPR049271">
    <property type="entry name" value="DUF6862"/>
</dbReference>
<evidence type="ECO:0000313" key="8">
    <source>
        <dbReference type="Proteomes" id="UP000188728"/>
    </source>
</evidence>
<name>A0A1V3IRM7_9PAST</name>
<accession>A0A1V3IRM7</accession>
<keyword evidence="2" id="KW-0800">Toxin</keyword>
<evidence type="ECO:0000313" key="7">
    <source>
        <dbReference type="EMBL" id="OOF44700.1"/>
    </source>
</evidence>
<dbReference type="RefSeq" id="WP_077474315.1">
    <property type="nucleotide sequence ID" value="NZ_MLHK01000045.1"/>
</dbReference>
<sequence length="458" mass="50067">MWTRHFNVDAKSMGKGASANQVAAQNDTNGAIVALTSPYLNQKIHKMTDGDTAKDKAANLAAHALLSAVEFQVTGKYPLTGAIAGVTGEATAEILTRTLYNKAPDQLTASEKENISTLSQVAGGLAGALTAKANGSTDQQGGTFLTATAGAETAKRAVENNYLFRQEAEEKAVLERKVKNNQATEEEKVRLSQLEKLDSERDRAIIMACSGSVSSQSCLSLVNEANYAKFGYEQNLSYNLKFKELYPNDYQNVEKILKGKDADSVEFEKIAINFAQGQNISLDEAKSILSKIYAFRAGAEFTGSLVGMAALNHAGKALPKGVVQDVSTKKVDNNGVKGEIGRSTKIGTNSSKYNAELNKKIDIKPYSPKSIFKKDGYYHADGMKISENYYEKLWNNGRKAPFIQAREIIQSNPKITPDDRGKVGFYRYESNGLEMIYNPQTKEIWHIQPIKGTKNGKL</sequence>
<evidence type="ECO:0000256" key="4">
    <source>
        <dbReference type="ARBA" id="ARBA00023026"/>
    </source>
</evidence>
<dbReference type="AlphaFoldDB" id="A0A1V3IRM7"/>
<dbReference type="EMBL" id="MLHK01000045">
    <property type="protein sequence ID" value="OOF44700.1"/>
    <property type="molecule type" value="Genomic_DNA"/>
</dbReference>
<dbReference type="Pfam" id="PF21726">
    <property type="entry name" value="DUF6862"/>
    <property type="match status" value="1"/>
</dbReference>
<proteinExistence type="predicted"/>
<evidence type="ECO:0000259" key="6">
    <source>
        <dbReference type="Pfam" id="PF21726"/>
    </source>
</evidence>
<comment type="caution">
    <text evidence="7">The sequence shown here is derived from an EMBL/GenBank/DDBJ whole genome shotgun (WGS) entry which is preliminary data.</text>
</comment>
<keyword evidence="3" id="KW-1266">Target cell cytoplasm</keyword>
<dbReference type="Pfam" id="PF04829">
    <property type="entry name" value="PT-VENN"/>
    <property type="match status" value="1"/>
</dbReference>
<evidence type="ECO:0000256" key="3">
    <source>
        <dbReference type="ARBA" id="ARBA00022913"/>
    </source>
</evidence>
<evidence type="ECO:0000256" key="2">
    <source>
        <dbReference type="ARBA" id="ARBA00022656"/>
    </source>
</evidence>
<reference evidence="7 8" key="1">
    <citation type="submission" date="2016-10" db="EMBL/GenBank/DDBJ databases">
        <title>Rodentibacter gen. nov. and new species.</title>
        <authorList>
            <person name="Christensen H."/>
        </authorList>
    </citation>
    <scope>NUCLEOTIDE SEQUENCE [LARGE SCALE GENOMIC DNA]</scope>
    <source>
        <strain evidence="7 8">H1983213011</strain>
    </source>
</reference>
<organism evidence="7 8">
    <name type="scientific">Rodentibacter trehalosifermentans</name>
    <dbReference type="NCBI Taxonomy" id="1908263"/>
    <lineage>
        <taxon>Bacteria</taxon>
        <taxon>Pseudomonadati</taxon>
        <taxon>Pseudomonadota</taxon>
        <taxon>Gammaproteobacteria</taxon>
        <taxon>Pasteurellales</taxon>
        <taxon>Pasteurellaceae</taxon>
        <taxon>Rodentibacter</taxon>
    </lineage>
</organism>
<feature type="domain" description="DUF6862" evidence="6">
    <location>
        <begin position="166"/>
        <end position="233"/>
    </location>
</feature>
<comment type="subcellular location">
    <subcellularLocation>
        <location evidence="1">Target cell</location>
        <location evidence="1">Target cell cytoplasm</location>
    </subcellularLocation>
</comment>
<dbReference type="GO" id="GO:0090729">
    <property type="term" value="F:toxin activity"/>
    <property type="evidence" value="ECO:0007669"/>
    <property type="project" value="UniProtKB-KW"/>
</dbReference>
<gene>
    <name evidence="7" type="ORF">BKK51_08485</name>
</gene>